<dbReference type="GO" id="GO:0005524">
    <property type="term" value="F:ATP binding"/>
    <property type="evidence" value="ECO:0007669"/>
    <property type="project" value="UniProtKB-KW"/>
</dbReference>
<dbReference type="InterPro" id="IPR003018">
    <property type="entry name" value="GAF"/>
</dbReference>
<dbReference type="InterPro" id="IPR035965">
    <property type="entry name" value="PAS-like_dom_sf"/>
</dbReference>
<keyword evidence="14" id="KW-0843">Virulence</keyword>
<evidence type="ECO:0000313" key="18">
    <source>
        <dbReference type="EMBL" id="MBB5222836.1"/>
    </source>
</evidence>
<keyword evidence="9" id="KW-0677">Repeat</keyword>
<proteinExistence type="predicted"/>
<evidence type="ECO:0000259" key="17">
    <source>
        <dbReference type="PROSITE" id="PS50113"/>
    </source>
</evidence>
<dbReference type="Pfam" id="PF08448">
    <property type="entry name" value="PAS_4"/>
    <property type="match status" value="1"/>
</dbReference>
<keyword evidence="5" id="KW-0716">Sensory transduction</keyword>
<keyword evidence="15" id="KW-0675">Receptor</keyword>
<name>A0A840SSP2_9RHOB</name>
<dbReference type="PANTHER" id="PTHR41523:SF7">
    <property type="entry name" value="HISTIDINE KINASE"/>
    <property type="match status" value="1"/>
</dbReference>
<keyword evidence="10" id="KW-0547">Nucleotide-binding</keyword>
<evidence type="ECO:0000256" key="9">
    <source>
        <dbReference type="ARBA" id="ARBA00022737"/>
    </source>
</evidence>
<feature type="domain" description="PAC" evidence="17">
    <location>
        <begin position="167"/>
        <end position="219"/>
    </location>
</feature>
<evidence type="ECO:0000256" key="10">
    <source>
        <dbReference type="ARBA" id="ARBA00022741"/>
    </source>
</evidence>
<dbReference type="Proteomes" id="UP000549457">
    <property type="component" value="Unassembled WGS sequence"/>
</dbReference>
<dbReference type="EMBL" id="JACHFM010000002">
    <property type="protein sequence ID" value="MBB5222836.1"/>
    <property type="molecule type" value="Genomic_DNA"/>
</dbReference>
<feature type="domain" description="PAS" evidence="16">
    <location>
        <begin position="93"/>
        <end position="165"/>
    </location>
</feature>
<dbReference type="SUPFAM" id="SSF55781">
    <property type="entry name" value="GAF domain-like"/>
    <property type="match status" value="1"/>
</dbReference>
<keyword evidence="11" id="KW-0418">Kinase</keyword>
<dbReference type="InterPro" id="IPR036890">
    <property type="entry name" value="HATPase_C_sf"/>
</dbReference>
<dbReference type="SMART" id="SM00086">
    <property type="entry name" value="PAC"/>
    <property type="match status" value="1"/>
</dbReference>
<evidence type="ECO:0000256" key="14">
    <source>
        <dbReference type="ARBA" id="ARBA00023026"/>
    </source>
</evidence>
<keyword evidence="7" id="KW-0288">FMN</keyword>
<dbReference type="Gene3D" id="3.30.565.10">
    <property type="entry name" value="Histidine kinase-like ATPase, C-terminal domain"/>
    <property type="match status" value="1"/>
</dbReference>
<dbReference type="Pfam" id="PF13185">
    <property type="entry name" value="GAF_2"/>
    <property type="match status" value="1"/>
</dbReference>
<evidence type="ECO:0000256" key="1">
    <source>
        <dbReference type="ARBA" id="ARBA00000085"/>
    </source>
</evidence>
<evidence type="ECO:0000256" key="13">
    <source>
        <dbReference type="ARBA" id="ARBA00022991"/>
    </source>
</evidence>
<evidence type="ECO:0000256" key="4">
    <source>
        <dbReference type="ARBA" id="ARBA00022553"/>
    </source>
</evidence>
<accession>A0A840SSP2</accession>
<dbReference type="InterPro" id="IPR001610">
    <property type="entry name" value="PAC"/>
</dbReference>
<dbReference type="SUPFAM" id="SSF55785">
    <property type="entry name" value="PYP-like sensor domain (PAS domain)"/>
    <property type="match status" value="1"/>
</dbReference>
<dbReference type="CDD" id="cd00130">
    <property type="entry name" value="PAS"/>
    <property type="match status" value="1"/>
</dbReference>
<evidence type="ECO:0000256" key="3">
    <source>
        <dbReference type="ARBA" id="ARBA00022543"/>
    </source>
</evidence>
<keyword evidence="13" id="KW-0157">Chromophore</keyword>
<keyword evidence="3" id="KW-0600">Photoreceptor protein</keyword>
<dbReference type="InterPro" id="IPR011102">
    <property type="entry name" value="Sig_transdc_His_kinase_HWE"/>
</dbReference>
<gene>
    <name evidence="18" type="ORF">HNP73_002772</name>
</gene>
<dbReference type="SMART" id="SM00091">
    <property type="entry name" value="PAS"/>
    <property type="match status" value="1"/>
</dbReference>
<protein>
    <recommendedName>
        <fullName evidence="2">histidine kinase</fullName>
        <ecNumber evidence="2">2.7.13.3</ecNumber>
    </recommendedName>
</protein>
<evidence type="ECO:0000256" key="2">
    <source>
        <dbReference type="ARBA" id="ARBA00012438"/>
    </source>
</evidence>
<evidence type="ECO:0000256" key="11">
    <source>
        <dbReference type="ARBA" id="ARBA00022777"/>
    </source>
</evidence>
<dbReference type="Gene3D" id="3.30.450.40">
    <property type="match status" value="1"/>
</dbReference>
<evidence type="ECO:0000256" key="15">
    <source>
        <dbReference type="ARBA" id="ARBA00023170"/>
    </source>
</evidence>
<dbReference type="InterPro" id="IPR013656">
    <property type="entry name" value="PAS_4"/>
</dbReference>
<evidence type="ECO:0000256" key="6">
    <source>
        <dbReference type="ARBA" id="ARBA00022630"/>
    </source>
</evidence>
<sequence>MGLRDRDPGPILVSDTLDTAGPDRINSAIAEEGIRSLGCFPITVKGTVIGKFIACHTRRHIFSQHEVDLATLTARQVGFSIERVQAEEGLRESEERLLLLAELAPAMIWMEDAAGICVQLNRAFREFWGLPDEPAVWAGFDWRETVHPDDRPGMLSALEAAPPGNAPLCRARFRNASGAYRVLEIETRPRLSARGEFLGTIGVNLDVTEREGAAAQRELLLAEMGHRVKNILAVVQAIARQTFRRTGAAEAGKVLEGRLAALAATHDLLARDSRDSAPLSRLAADAVRADDARSARVALSGPEVLLSPRQAVALTLALHELYTNALKYGALSNDDGRVALAWQADDGVLRLAWSESGGPPVAPPRHRGFGSVLIERALARDCEAAVRLEYPPEGLTCSIVMPVPPDGG</sequence>
<dbReference type="PROSITE" id="PS50113">
    <property type="entry name" value="PAC"/>
    <property type="match status" value="1"/>
</dbReference>
<dbReference type="GO" id="GO:0009881">
    <property type="term" value="F:photoreceptor activity"/>
    <property type="evidence" value="ECO:0007669"/>
    <property type="project" value="UniProtKB-KW"/>
</dbReference>
<dbReference type="InterPro" id="IPR000014">
    <property type="entry name" value="PAS"/>
</dbReference>
<dbReference type="PANTHER" id="PTHR41523">
    <property type="entry name" value="TWO-COMPONENT SYSTEM SENSOR PROTEIN"/>
    <property type="match status" value="1"/>
</dbReference>
<dbReference type="Pfam" id="PF07536">
    <property type="entry name" value="HWE_HK"/>
    <property type="match status" value="1"/>
</dbReference>
<dbReference type="PROSITE" id="PS50112">
    <property type="entry name" value="PAS"/>
    <property type="match status" value="1"/>
</dbReference>
<keyword evidence="4" id="KW-0597">Phosphoprotein</keyword>
<dbReference type="Gene3D" id="3.30.450.20">
    <property type="entry name" value="PAS domain"/>
    <property type="match status" value="1"/>
</dbReference>
<evidence type="ECO:0000256" key="5">
    <source>
        <dbReference type="ARBA" id="ARBA00022606"/>
    </source>
</evidence>
<organism evidence="18 19">
    <name type="scientific">Amaricoccus macauensis</name>
    <dbReference type="NCBI Taxonomy" id="57001"/>
    <lineage>
        <taxon>Bacteria</taxon>
        <taxon>Pseudomonadati</taxon>
        <taxon>Pseudomonadota</taxon>
        <taxon>Alphaproteobacteria</taxon>
        <taxon>Rhodobacterales</taxon>
        <taxon>Paracoccaceae</taxon>
        <taxon>Amaricoccus</taxon>
    </lineage>
</organism>
<dbReference type="NCBIfam" id="TIGR00229">
    <property type="entry name" value="sensory_box"/>
    <property type="match status" value="1"/>
</dbReference>
<comment type="caution">
    <text evidence="18">The sequence shown here is derived from an EMBL/GenBank/DDBJ whole genome shotgun (WGS) entry which is preliminary data.</text>
</comment>
<dbReference type="AlphaFoldDB" id="A0A840SSP2"/>
<dbReference type="SUPFAM" id="SSF55874">
    <property type="entry name" value="ATPase domain of HSP90 chaperone/DNA topoisomerase II/histidine kinase"/>
    <property type="match status" value="1"/>
</dbReference>
<evidence type="ECO:0000313" key="19">
    <source>
        <dbReference type="Proteomes" id="UP000549457"/>
    </source>
</evidence>
<dbReference type="EC" id="2.7.13.3" evidence="2"/>
<evidence type="ECO:0000256" key="7">
    <source>
        <dbReference type="ARBA" id="ARBA00022643"/>
    </source>
</evidence>
<evidence type="ECO:0000256" key="8">
    <source>
        <dbReference type="ARBA" id="ARBA00022679"/>
    </source>
</evidence>
<evidence type="ECO:0000256" key="12">
    <source>
        <dbReference type="ARBA" id="ARBA00022840"/>
    </source>
</evidence>
<keyword evidence="8" id="KW-0808">Transferase</keyword>
<dbReference type="SMART" id="SM00911">
    <property type="entry name" value="HWE_HK"/>
    <property type="match status" value="1"/>
</dbReference>
<keyword evidence="6" id="KW-0285">Flavoprotein</keyword>
<evidence type="ECO:0000259" key="16">
    <source>
        <dbReference type="PROSITE" id="PS50112"/>
    </source>
</evidence>
<keyword evidence="19" id="KW-1185">Reference proteome</keyword>
<dbReference type="GO" id="GO:0004673">
    <property type="term" value="F:protein histidine kinase activity"/>
    <property type="evidence" value="ECO:0007669"/>
    <property type="project" value="UniProtKB-EC"/>
</dbReference>
<reference evidence="18 19" key="1">
    <citation type="submission" date="2020-08" db="EMBL/GenBank/DDBJ databases">
        <title>Genomic Encyclopedia of Type Strains, Phase IV (KMG-IV): sequencing the most valuable type-strain genomes for metagenomic binning, comparative biology and taxonomic classification.</title>
        <authorList>
            <person name="Goeker M."/>
        </authorList>
    </citation>
    <scope>NUCLEOTIDE SEQUENCE [LARGE SCALE GENOMIC DNA]</scope>
    <source>
        <strain evidence="18 19">DSM 101730</strain>
    </source>
</reference>
<comment type="catalytic activity">
    <reaction evidence="1">
        <text>ATP + protein L-histidine = ADP + protein N-phospho-L-histidine.</text>
        <dbReference type="EC" id="2.7.13.3"/>
    </reaction>
</comment>
<dbReference type="InterPro" id="IPR029016">
    <property type="entry name" value="GAF-like_dom_sf"/>
</dbReference>
<keyword evidence="12" id="KW-0067">ATP-binding</keyword>
<dbReference type="InterPro" id="IPR000700">
    <property type="entry name" value="PAS-assoc_C"/>
</dbReference>